<accession>A0ABD3Y2T8</accession>
<proteinExistence type="inferred from homology"/>
<dbReference type="AlphaFoldDB" id="A0ABD3Y2T8"/>
<evidence type="ECO:0000313" key="7">
    <source>
        <dbReference type="EMBL" id="KAL3892305.1"/>
    </source>
</evidence>
<evidence type="ECO:0000256" key="5">
    <source>
        <dbReference type="ARBA" id="ARBA00023180"/>
    </source>
</evidence>
<sequence length="257" mass="28700">MTAWVFCCILFVAATSSCYGFCQFPPELWCSTPDIAEECQVTNHCQGWTCLSKVDSKPVDVVVYYESYCIECNTFFEEHLKQAVNQVGQIMNLKLVPYGDTEETPNGESWTFICGEGNDQCKSNILQACAIDLHTNMSVQYPLVACILTSNGEPEDNVKQCALELGGINWADIIRCSRQGKGPELEHQMALQTKALEPREDAYLPYVTVNGVCSDGITEQPVTDFINSLCQNYQGPFPYGCRLQISNPAHTCKKNRK</sequence>
<evidence type="ECO:0000256" key="6">
    <source>
        <dbReference type="SAM" id="SignalP"/>
    </source>
</evidence>
<evidence type="ECO:0000313" key="8">
    <source>
        <dbReference type="Proteomes" id="UP001634394"/>
    </source>
</evidence>
<comment type="similarity">
    <text evidence="2">Belongs to the GILT family.</text>
</comment>
<dbReference type="PANTHER" id="PTHR13234:SF8">
    <property type="entry name" value="GAMMA-INTERFERON-INDUCIBLE LYSOSOMAL THIOL REDUCTASE"/>
    <property type="match status" value="1"/>
</dbReference>
<dbReference type="GO" id="GO:0005576">
    <property type="term" value="C:extracellular region"/>
    <property type="evidence" value="ECO:0007669"/>
    <property type="project" value="UniProtKB-SubCell"/>
</dbReference>
<keyword evidence="4 6" id="KW-0732">Signal</keyword>
<dbReference type="Proteomes" id="UP001634394">
    <property type="component" value="Unassembled WGS sequence"/>
</dbReference>
<dbReference type="PANTHER" id="PTHR13234">
    <property type="entry name" value="GAMMA-INTERFERON INDUCIBLE LYSOSOMAL THIOL REDUCTASE GILT"/>
    <property type="match status" value="1"/>
</dbReference>
<keyword evidence="5" id="KW-0325">Glycoprotein</keyword>
<comment type="subcellular location">
    <subcellularLocation>
        <location evidence="1">Secreted</location>
    </subcellularLocation>
</comment>
<feature type="signal peptide" evidence="6">
    <location>
        <begin position="1"/>
        <end position="20"/>
    </location>
</feature>
<gene>
    <name evidence="7" type="ORF">ACJMK2_004522</name>
</gene>
<dbReference type="InterPro" id="IPR004911">
    <property type="entry name" value="Interferon-induced_GILT"/>
</dbReference>
<evidence type="ECO:0000256" key="2">
    <source>
        <dbReference type="ARBA" id="ARBA00005679"/>
    </source>
</evidence>
<evidence type="ECO:0008006" key="9">
    <source>
        <dbReference type="Google" id="ProtNLM"/>
    </source>
</evidence>
<evidence type="ECO:0000256" key="1">
    <source>
        <dbReference type="ARBA" id="ARBA00004613"/>
    </source>
</evidence>
<organism evidence="7 8">
    <name type="scientific">Sinanodonta woodiana</name>
    <name type="common">Chinese pond mussel</name>
    <name type="synonym">Anodonta woodiana</name>
    <dbReference type="NCBI Taxonomy" id="1069815"/>
    <lineage>
        <taxon>Eukaryota</taxon>
        <taxon>Metazoa</taxon>
        <taxon>Spiralia</taxon>
        <taxon>Lophotrochozoa</taxon>
        <taxon>Mollusca</taxon>
        <taxon>Bivalvia</taxon>
        <taxon>Autobranchia</taxon>
        <taxon>Heteroconchia</taxon>
        <taxon>Palaeoheterodonta</taxon>
        <taxon>Unionida</taxon>
        <taxon>Unionoidea</taxon>
        <taxon>Unionidae</taxon>
        <taxon>Unioninae</taxon>
        <taxon>Sinanodonta</taxon>
    </lineage>
</organism>
<feature type="chain" id="PRO_5044788110" description="Gamma-interferon-inducible lysosomal thiol reductase" evidence="6">
    <location>
        <begin position="21"/>
        <end position="257"/>
    </location>
</feature>
<keyword evidence="8" id="KW-1185">Reference proteome</keyword>
<dbReference type="Pfam" id="PF03227">
    <property type="entry name" value="GILT"/>
    <property type="match status" value="1"/>
</dbReference>
<comment type="caution">
    <text evidence="7">The sequence shown here is derived from an EMBL/GenBank/DDBJ whole genome shotgun (WGS) entry which is preliminary data.</text>
</comment>
<dbReference type="EMBL" id="JBJQND010000001">
    <property type="protein sequence ID" value="KAL3892305.1"/>
    <property type="molecule type" value="Genomic_DNA"/>
</dbReference>
<protein>
    <recommendedName>
        <fullName evidence="9">Gamma-interferon-inducible lysosomal thiol reductase</fullName>
    </recommendedName>
</protein>
<keyword evidence="3" id="KW-0964">Secreted</keyword>
<reference evidence="7 8" key="1">
    <citation type="submission" date="2024-11" db="EMBL/GenBank/DDBJ databases">
        <title>Chromosome-level genome assembly of the freshwater bivalve Anodonta woodiana.</title>
        <authorList>
            <person name="Chen X."/>
        </authorList>
    </citation>
    <scope>NUCLEOTIDE SEQUENCE [LARGE SCALE GENOMIC DNA]</scope>
    <source>
        <strain evidence="7">MN2024</strain>
        <tissue evidence="7">Gills</tissue>
    </source>
</reference>
<evidence type="ECO:0000256" key="4">
    <source>
        <dbReference type="ARBA" id="ARBA00022729"/>
    </source>
</evidence>
<evidence type="ECO:0000256" key="3">
    <source>
        <dbReference type="ARBA" id="ARBA00022525"/>
    </source>
</evidence>
<name>A0ABD3Y2T8_SINWO</name>